<protein>
    <recommendedName>
        <fullName evidence="10">Fatty acyl-CoA reductase</fullName>
        <ecNumber evidence="10">1.2.1.84</ecNumber>
    </recommendedName>
</protein>
<keyword evidence="13" id="KW-1185">Reference proteome</keyword>
<dbReference type="GO" id="GO:0102965">
    <property type="term" value="F:alcohol-forming long-chain fatty acyl-CoA reductase activity"/>
    <property type="evidence" value="ECO:0007669"/>
    <property type="project" value="UniProtKB-EC"/>
</dbReference>
<proteinExistence type="inferred from homology"/>
<keyword evidence="10" id="KW-0560">Oxidoreductase</keyword>
<keyword evidence="5 10" id="KW-0521">NADP</keyword>
<dbReference type="OrthoDB" id="429813at2759"/>
<evidence type="ECO:0000259" key="11">
    <source>
        <dbReference type="Pfam" id="PF03015"/>
    </source>
</evidence>
<dbReference type="Pfam" id="PF07993">
    <property type="entry name" value="NAD_binding_4"/>
    <property type="match status" value="1"/>
</dbReference>
<evidence type="ECO:0000256" key="9">
    <source>
        <dbReference type="ARBA" id="ARBA00052530"/>
    </source>
</evidence>
<comment type="subcellular location">
    <subcellularLocation>
        <location evidence="1">Membrane</location>
        <topology evidence="1">Multi-pass membrane protein</topology>
    </subcellularLocation>
</comment>
<dbReference type="Proteomes" id="UP000515158">
    <property type="component" value="Unplaced"/>
</dbReference>
<evidence type="ECO:0000256" key="4">
    <source>
        <dbReference type="ARBA" id="ARBA00022692"/>
    </source>
</evidence>
<gene>
    <name evidence="14" type="primary">LOC117647320</name>
</gene>
<dbReference type="CDD" id="cd05236">
    <property type="entry name" value="FAR-N_SDR_e"/>
    <property type="match status" value="1"/>
</dbReference>
<dbReference type="PANTHER" id="PTHR11011:SF116">
    <property type="entry name" value="FATTY ACYL-COA REDUCTASE CG5065-RELATED"/>
    <property type="match status" value="1"/>
</dbReference>
<name>A0A6P8Z4B2_THRPL</name>
<evidence type="ECO:0000256" key="2">
    <source>
        <dbReference type="ARBA" id="ARBA00005928"/>
    </source>
</evidence>
<feature type="transmembrane region" description="Helical" evidence="10">
    <location>
        <begin position="353"/>
        <end position="374"/>
    </location>
</feature>
<dbReference type="KEGG" id="tpal:117647320"/>
<evidence type="ECO:0000256" key="7">
    <source>
        <dbReference type="ARBA" id="ARBA00023098"/>
    </source>
</evidence>
<evidence type="ECO:0000256" key="1">
    <source>
        <dbReference type="ARBA" id="ARBA00004141"/>
    </source>
</evidence>
<dbReference type="GO" id="GO:0035336">
    <property type="term" value="P:long-chain fatty-acyl-CoA metabolic process"/>
    <property type="evidence" value="ECO:0007669"/>
    <property type="project" value="TreeGrafter"/>
</dbReference>
<evidence type="ECO:0000313" key="14">
    <source>
        <dbReference type="RefSeq" id="XP_034244930.1"/>
    </source>
</evidence>
<evidence type="ECO:0000256" key="8">
    <source>
        <dbReference type="ARBA" id="ARBA00023136"/>
    </source>
</evidence>
<dbReference type="GO" id="GO:0016020">
    <property type="term" value="C:membrane"/>
    <property type="evidence" value="ECO:0007669"/>
    <property type="project" value="UniProtKB-SubCell"/>
</dbReference>
<dbReference type="InterPro" id="IPR013120">
    <property type="entry name" value="FAR_NAD-bd"/>
</dbReference>
<dbReference type="InParanoid" id="A0A6P8Z4B2"/>
<organism evidence="14">
    <name type="scientific">Thrips palmi</name>
    <name type="common">Melon thrips</name>
    <dbReference type="NCBI Taxonomy" id="161013"/>
    <lineage>
        <taxon>Eukaryota</taxon>
        <taxon>Metazoa</taxon>
        <taxon>Ecdysozoa</taxon>
        <taxon>Arthropoda</taxon>
        <taxon>Hexapoda</taxon>
        <taxon>Insecta</taxon>
        <taxon>Pterygota</taxon>
        <taxon>Neoptera</taxon>
        <taxon>Paraneoptera</taxon>
        <taxon>Thysanoptera</taxon>
        <taxon>Terebrantia</taxon>
        <taxon>Thripoidea</taxon>
        <taxon>Thripidae</taxon>
        <taxon>Thrips</taxon>
    </lineage>
</organism>
<keyword evidence="8 10" id="KW-0472">Membrane</keyword>
<dbReference type="InterPro" id="IPR036291">
    <property type="entry name" value="NAD(P)-bd_dom_sf"/>
</dbReference>
<keyword evidence="6 10" id="KW-1133">Transmembrane helix</keyword>
<evidence type="ECO:0000259" key="12">
    <source>
        <dbReference type="Pfam" id="PF07993"/>
    </source>
</evidence>
<keyword evidence="4 10" id="KW-0812">Transmembrane</keyword>
<dbReference type="RefSeq" id="XP_034244930.1">
    <property type="nucleotide sequence ID" value="XM_034389039.1"/>
</dbReference>
<evidence type="ECO:0000256" key="3">
    <source>
        <dbReference type="ARBA" id="ARBA00022516"/>
    </source>
</evidence>
<reference evidence="14" key="1">
    <citation type="submission" date="2025-08" db="UniProtKB">
        <authorList>
            <consortium name="RefSeq"/>
        </authorList>
    </citation>
    <scope>IDENTIFICATION</scope>
    <source>
        <tissue evidence="14">Total insect</tissue>
    </source>
</reference>
<dbReference type="Pfam" id="PF03015">
    <property type="entry name" value="Sterile"/>
    <property type="match status" value="1"/>
</dbReference>
<evidence type="ECO:0000256" key="6">
    <source>
        <dbReference type="ARBA" id="ARBA00022989"/>
    </source>
</evidence>
<dbReference type="InterPro" id="IPR033640">
    <property type="entry name" value="FAR_C"/>
</dbReference>
<dbReference type="EC" id="1.2.1.84" evidence="10"/>
<sequence length="502" mass="56771">MPGIPAFFAGRHVLVTGATGFMGKVLVEKILRSCPDVATVFVVVRPKRGQEPNDRIKDLRHLPVFGPLLKANPNAFDKIHALAGETTQVNMGLSEADQRLVQDKVSVVFHLAAALNWTVPLRTAVRENVGGTKNMLEFCKRINNLVALEYTSTTFCQCGEEVLHERLYPAPYNPHRLLEICEIMDDEVVESMAKTLYGPHPNCYTYTKALAESMVDEYKNELPLLVIRPAIVIPTYKDPIPGWVDTLNGPMGVLAAAGKGVLRSMMCNGSINAEVFPADVCINAIMAATYLRSQQPRILPEVPVFNACCGPVMETTWGEILEIGKRVLHKCPFEWALWYPDGAIRTSWWSHQLIVLFFQVIPAYFIDALLFLLGQKRFMVRVQKKIRSGHDLLAFFTMREWKFENKNGYINLWPSLNDEDKQTFFLNNVLPVDKEAYIEKAIMGTRTYCLKESPGTLKYCRRRLAVQHVIHRTCVALFYMTLVYYVVALSFGAFKLARSLLS</sequence>
<comment type="catalytic activity">
    <reaction evidence="9 10">
        <text>a long-chain fatty acyl-CoA + 2 NADPH + 2 H(+) = a long-chain primary fatty alcohol + 2 NADP(+) + CoA</text>
        <dbReference type="Rhea" id="RHEA:52716"/>
        <dbReference type="ChEBI" id="CHEBI:15378"/>
        <dbReference type="ChEBI" id="CHEBI:57287"/>
        <dbReference type="ChEBI" id="CHEBI:57783"/>
        <dbReference type="ChEBI" id="CHEBI:58349"/>
        <dbReference type="ChEBI" id="CHEBI:77396"/>
        <dbReference type="ChEBI" id="CHEBI:83139"/>
        <dbReference type="EC" id="1.2.1.84"/>
    </reaction>
</comment>
<dbReference type="PANTHER" id="PTHR11011">
    <property type="entry name" value="MALE STERILITY PROTEIN 2-RELATED"/>
    <property type="match status" value="1"/>
</dbReference>
<accession>A0A6P8Z4B2</accession>
<comment type="function">
    <text evidence="10">Catalyzes the reduction of fatty acyl-CoA to fatty alcohols.</text>
</comment>
<dbReference type="CDD" id="cd09071">
    <property type="entry name" value="FAR_C"/>
    <property type="match status" value="1"/>
</dbReference>
<dbReference type="Gene3D" id="3.40.50.720">
    <property type="entry name" value="NAD(P)-binding Rossmann-like Domain"/>
    <property type="match status" value="1"/>
</dbReference>
<dbReference type="GeneID" id="117647320"/>
<comment type="similarity">
    <text evidence="2 10">Belongs to the fatty acyl-CoA reductase family.</text>
</comment>
<feature type="domain" description="Thioester reductase (TE)" evidence="12">
    <location>
        <begin position="15"/>
        <end position="285"/>
    </location>
</feature>
<feature type="domain" description="Fatty acyl-CoA reductase C-terminal" evidence="11">
    <location>
        <begin position="358"/>
        <end position="452"/>
    </location>
</feature>
<evidence type="ECO:0000256" key="10">
    <source>
        <dbReference type="RuleBase" id="RU363097"/>
    </source>
</evidence>
<dbReference type="AlphaFoldDB" id="A0A6P8Z4B2"/>
<dbReference type="GO" id="GO:0005777">
    <property type="term" value="C:peroxisome"/>
    <property type="evidence" value="ECO:0007669"/>
    <property type="project" value="TreeGrafter"/>
</dbReference>
<keyword evidence="3 10" id="KW-0444">Lipid biosynthesis</keyword>
<dbReference type="InterPro" id="IPR026055">
    <property type="entry name" value="FAR"/>
</dbReference>
<dbReference type="GO" id="GO:0080019">
    <property type="term" value="F:alcohol-forming very long-chain fatty acyl-CoA reductase activity"/>
    <property type="evidence" value="ECO:0007669"/>
    <property type="project" value="InterPro"/>
</dbReference>
<dbReference type="SUPFAM" id="SSF51735">
    <property type="entry name" value="NAD(P)-binding Rossmann-fold domains"/>
    <property type="match status" value="1"/>
</dbReference>
<feature type="transmembrane region" description="Helical" evidence="10">
    <location>
        <begin position="469"/>
        <end position="494"/>
    </location>
</feature>
<dbReference type="FunFam" id="3.40.50.720:FF:000143">
    <property type="entry name" value="Fatty acyl-CoA reductase"/>
    <property type="match status" value="1"/>
</dbReference>
<keyword evidence="7 10" id="KW-0443">Lipid metabolism</keyword>
<evidence type="ECO:0000313" key="13">
    <source>
        <dbReference type="Proteomes" id="UP000515158"/>
    </source>
</evidence>
<evidence type="ECO:0000256" key="5">
    <source>
        <dbReference type="ARBA" id="ARBA00022857"/>
    </source>
</evidence>